<name>A0ABT7QQ91_9BACT</name>
<reference evidence="3" key="1">
    <citation type="submission" date="2023-01" db="EMBL/GenBank/DDBJ databases">
        <title>Sulfurovum sp. XTW-4 genome assembly.</title>
        <authorList>
            <person name="Wang J."/>
        </authorList>
    </citation>
    <scope>NUCLEOTIDE SEQUENCE</scope>
    <source>
        <strain evidence="3">XTW-4</strain>
    </source>
</reference>
<keyword evidence="1" id="KW-0812">Transmembrane</keyword>
<gene>
    <name evidence="3" type="ORF">PF327_03580</name>
</gene>
<comment type="caution">
    <text evidence="3">The sequence shown here is derived from an EMBL/GenBank/DDBJ whole genome shotgun (WGS) entry which is preliminary data.</text>
</comment>
<dbReference type="RefSeq" id="WP_008243032.1">
    <property type="nucleotide sequence ID" value="NZ_JAQIBC010000002.1"/>
</dbReference>
<evidence type="ECO:0000256" key="1">
    <source>
        <dbReference type="SAM" id="Phobius"/>
    </source>
</evidence>
<proteinExistence type="predicted"/>
<keyword evidence="1" id="KW-0472">Membrane</keyword>
<evidence type="ECO:0000259" key="2">
    <source>
        <dbReference type="Pfam" id="PF02582"/>
    </source>
</evidence>
<evidence type="ECO:0000313" key="3">
    <source>
        <dbReference type="EMBL" id="MDM5263267.1"/>
    </source>
</evidence>
<dbReference type="EMBL" id="JAQIBC010000002">
    <property type="protein sequence ID" value="MDM5263267.1"/>
    <property type="molecule type" value="Genomic_DNA"/>
</dbReference>
<keyword evidence="1" id="KW-1133">Transmembrane helix</keyword>
<protein>
    <submittedName>
        <fullName evidence="3">RMD1 family protein</fullName>
    </submittedName>
</protein>
<evidence type="ECO:0000313" key="4">
    <source>
        <dbReference type="Proteomes" id="UP001169066"/>
    </source>
</evidence>
<sequence>MGIIKAYKFTDGFDFDLIRKEVVGTFRAKLLKDVLIIEKDNDLCFLFEYGVVIFWDFDDEEYFLKTISSSIGAIKILEDYKYHISPIQPVKIELDTIYIDSDDELKKLSISYAIEQSIMLGSFEDSIKKALELTEHIPLDLAENGRVNMSRREIAKERGRLFITKSNIYLHFELLDTPEFFWEYPELDIYYQSMRKYLELQPRIEILNRKMNVMQEVLAILADEQNHKHSSTLEWIIIILIAFEIVLFILNDFN</sequence>
<feature type="domain" description="DUF155" evidence="2">
    <location>
        <begin position="44"/>
        <end position="208"/>
    </location>
</feature>
<dbReference type="InterPro" id="IPR051624">
    <property type="entry name" value="RMD1/Sad1-interacting"/>
</dbReference>
<dbReference type="Proteomes" id="UP001169066">
    <property type="component" value="Unassembled WGS sequence"/>
</dbReference>
<keyword evidence="4" id="KW-1185">Reference proteome</keyword>
<dbReference type="PANTHER" id="PTHR16255">
    <property type="entry name" value="REQUIRED FOR MEIOTIC NUCLEAR DIVISION PROTEIN 1 HOMOLOG"/>
    <property type="match status" value="1"/>
</dbReference>
<dbReference type="PANTHER" id="PTHR16255:SF1">
    <property type="entry name" value="REQUIRED FOR MEIOTIC NUCLEAR DIVISION PROTEIN 1 HOMOLOG"/>
    <property type="match status" value="1"/>
</dbReference>
<organism evidence="3 4">
    <name type="scientific">Sulfurovum xiamenensis</name>
    <dbReference type="NCBI Taxonomy" id="3019066"/>
    <lineage>
        <taxon>Bacteria</taxon>
        <taxon>Pseudomonadati</taxon>
        <taxon>Campylobacterota</taxon>
        <taxon>Epsilonproteobacteria</taxon>
        <taxon>Campylobacterales</taxon>
        <taxon>Sulfurovaceae</taxon>
        <taxon>Sulfurovum</taxon>
    </lineage>
</organism>
<dbReference type="Pfam" id="PF02582">
    <property type="entry name" value="DUF155"/>
    <property type="match status" value="1"/>
</dbReference>
<dbReference type="InterPro" id="IPR003734">
    <property type="entry name" value="DUF155"/>
</dbReference>
<feature type="transmembrane region" description="Helical" evidence="1">
    <location>
        <begin position="235"/>
        <end position="253"/>
    </location>
</feature>
<accession>A0ABT7QQ91</accession>